<dbReference type="RefSeq" id="WP_088496159.1">
    <property type="nucleotide sequence ID" value="NZ_JACLBH010000001.1"/>
</dbReference>
<sequence length="171" mass="19907">MTHRLLPPIATSALALLLVATTVAAQDYVSDHIPPLRCESQFNKTQQCPIEGRMRMARQLSVTRCVEDQNWGQSRRMLWVTEGCRAEFVADEQGRGRWPGRGRDRDRDDDGERLVCESYEQKDKECRIRVRHGVRLVKQKSVTPCVEDRNWGWDRRGVWVSDGCRAEFRVY</sequence>
<gene>
    <name evidence="1" type="ORF">CEE63_01410</name>
</gene>
<dbReference type="Proteomes" id="UP000197090">
    <property type="component" value="Unassembled WGS sequence"/>
</dbReference>
<dbReference type="Pfam" id="PF11218">
    <property type="entry name" value="DUF3011"/>
    <property type="match status" value="1"/>
</dbReference>
<dbReference type="EMBL" id="NIVX01000011">
    <property type="protein sequence ID" value="OWQ78563.1"/>
    <property type="molecule type" value="Genomic_DNA"/>
</dbReference>
<evidence type="ECO:0000313" key="1">
    <source>
        <dbReference type="EMBL" id="OWQ78563.1"/>
    </source>
</evidence>
<reference evidence="1 2" key="1">
    <citation type="submission" date="2017-06" db="EMBL/GenBank/DDBJ databases">
        <authorList>
            <person name="Kim H.J."/>
            <person name="Triplett B.A."/>
        </authorList>
    </citation>
    <scope>NUCLEOTIDE SEQUENCE [LARGE SCALE GENOMIC DNA]</scope>
    <source>
        <strain evidence="1 2">594</strain>
    </source>
</reference>
<proteinExistence type="predicted"/>
<organism evidence="1 2">
    <name type="scientific">Stenotrophomonas maltophilia</name>
    <name type="common">Pseudomonas maltophilia</name>
    <name type="synonym">Xanthomonas maltophilia</name>
    <dbReference type="NCBI Taxonomy" id="40324"/>
    <lineage>
        <taxon>Bacteria</taxon>
        <taxon>Pseudomonadati</taxon>
        <taxon>Pseudomonadota</taxon>
        <taxon>Gammaproteobacteria</taxon>
        <taxon>Lysobacterales</taxon>
        <taxon>Lysobacteraceae</taxon>
        <taxon>Stenotrophomonas</taxon>
        <taxon>Stenotrophomonas maltophilia group</taxon>
    </lineage>
</organism>
<name>A0A246IEM0_STEMA</name>
<protein>
    <submittedName>
        <fullName evidence="1">Uncharacterized protein</fullName>
    </submittedName>
</protein>
<evidence type="ECO:0000313" key="2">
    <source>
        <dbReference type="Proteomes" id="UP000197090"/>
    </source>
</evidence>
<accession>A0A246IEM0</accession>
<dbReference type="AlphaFoldDB" id="A0A246IEM0"/>
<dbReference type="InterPro" id="IPR021381">
    <property type="entry name" value="DUF3011"/>
</dbReference>
<comment type="caution">
    <text evidence="1">The sequence shown here is derived from an EMBL/GenBank/DDBJ whole genome shotgun (WGS) entry which is preliminary data.</text>
</comment>